<dbReference type="Proteomes" id="UP001500187">
    <property type="component" value="Unassembled WGS sequence"/>
</dbReference>
<gene>
    <name evidence="2" type="ORF">GCM10023352_11980</name>
</gene>
<name>A0ABP9BEY7_9MICC</name>
<keyword evidence="1" id="KW-0175">Coiled coil</keyword>
<feature type="coiled-coil region" evidence="1">
    <location>
        <begin position="5"/>
        <end position="35"/>
    </location>
</feature>
<keyword evidence="3" id="KW-1185">Reference proteome</keyword>
<dbReference type="InterPro" id="IPR011990">
    <property type="entry name" value="TPR-like_helical_dom_sf"/>
</dbReference>
<reference evidence="3" key="1">
    <citation type="journal article" date="2019" name="Int. J. Syst. Evol. Microbiol.">
        <title>The Global Catalogue of Microorganisms (GCM) 10K type strain sequencing project: providing services to taxonomists for standard genome sequencing and annotation.</title>
        <authorList>
            <consortium name="The Broad Institute Genomics Platform"/>
            <consortium name="The Broad Institute Genome Sequencing Center for Infectious Disease"/>
            <person name="Wu L."/>
            <person name="Ma J."/>
        </authorList>
    </citation>
    <scope>NUCLEOTIDE SEQUENCE [LARGE SCALE GENOMIC DNA]</scope>
    <source>
        <strain evidence="3">JCM 18541</strain>
    </source>
</reference>
<evidence type="ECO:0000256" key="1">
    <source>
        <dbReference type="SAM" id="Coils"/>
    </source>
</evidence>
<dbReference type="Gene3D" id="1.25.40.10">
    <property type="entry name" value="Tetratricopeptide repeat domain"/>
    <property type="match status" value="2"/>
</dbReference>
<organism evidence="2 3">
    <name type="scientific">Rothia endophytica</name>
    <dbReference type="NCBI Taxonomy" id="1324766"/>
    <lineage>
        <taxon>Bacteria</taxon>
        <taxon>Bacillati</taxon>
        <taxon>Actinomycetota</taxon>
        <taxon>Actinomycetes</taxon>
        <taxon>Micrococcales</taxon>
        <taxon>Micrococcaceae</taxon>
        <taxon>Rothia</taxon>
    </lineage>
</organism>
<proteinExistence type="predicted"/>
<comment type="caution">
    <text evidence="2">The sequence shown here is derived from an EMBL/GenBank/DDBJ whole genome shotgun (WGS) entry which is preliminary data.</text>
</comment>
<evidence type="ECO:0000313" key="3">
    <source>
        <dbReference type="Proteomes" id="UP001500187"/>
    </source>
</evidence>
<dbReference type="SUPFAM" id="SSF48452">
    <property type="entry name" value="TPR-like"/>
    <property type="match status" value="1"/>
</dbReference>
<evidence type="ECO:0000313" key="2">
    <source>
        <dbReference type="EMBL" id="GAA4794627.1"/>
    </source>
</evidence>
<dbReference type="EMBL" id="BAABKP010000001">
    <property type="protein sequence ID" value="GAA4794627.1"/>
    <property type="molecule type" value="Genomic_DNA"/>
</dbReference>
<dbReference type="RefSeq" id="WP_345445577.1">
    <property type="nucleotide sequence ID" value="NZ_BAABKP010000001.1"/>
</dbReference>
<accession>A0ABP9BEY7</accession>
<evidence type="ECO:0008006" key="4">
    <source>
        <dbReference type="Google" id="ProtNLM"/>
    </source>
</evidence>
<protein>
    <recommendedName>
        <fullName evidence="4">MalT-like TPR region domain-containing protein</fullName>
    </recommendedName>
</protein>
<sequence>MNIALEQADSALSAAQQLIEEAGQLAEALTHLETAIAGFERVGESYGLIIALKVASETNRDLGHLETSLEQVKRAHGVLTDIKPDAEQVADFATEVGSIYAQMGQLVAARIWYVQGLYGYEGSGRTLDAAHNLTCIAGLDRAEGAEDKAQEMLAAAYDLYEAEQKVDQMIQIRLSMAQGLVAQGNTETALLYLTQAHHSAEELGEQELLGAIHQQLALVQARLGNTDQAGEHLIQAKKIFATVGLWEDASFTDELLFSLQKSQESGW</sequence>